<name>A0ABQ3ASX7_9ACTN</name>
<proteinExistence type="predicted"/>
<comment type="caution">
    <text evidence="2">The sequence shown here is derived from an EMBL/GenBank/DDBJ whole genome shotgun (WGS) entry which is preliminary data.</text>
</comment>
<sequence>MGEPGDRPADAANAFETVSGTGTETAPENRTADAYEHPSGTETATAGAFEHASETASETADAFDAESAKELSPEAVDVYGRVTRHEPIDPGRDARALGELRRWGLVITDPHLPHLPIALDPQEAGRRRLDEELRRMAARAALAARIPQLTDELGLHFERAKWRSGRGSEFLGEAELVNARIEQAVGRARAELLTAQPGGPRTGAQRAAAEERDGAALARGVHVRSLYLDTGRDDATTRAFVRAMTGRGAQFRTQVTQFQRCVVIDRRQAFISDHVVNSAPGHASWHVRDRAVVAFIAEVFEECWRRADPWHGDPHSESPRSAGPDGTRTTLLQREILRDMARGIEQRLTAQRLGIGLRSLSKEVRALRQLFGASTLQELTYQWALSDERLIDDRPPHPGRASA</sequence>
<dbReference type="InterPro" id="IPR051797">
    <property type="entry name" value="TrmB-like"/>
</dbReference>
<evidence type="ECO:0000256" key="1">
    <source>
        <dbReference type="SAM" id="MobiDB-lite"/>
    </source>
</evidence>
<reference evidence="3" key="1">
    <citation type="journal article" date="2019" name="Int. J. Syst. Evol. Microbiol.">
        <title>The Global Catalogue of Microorganisms (GCM) 10K type strain sequencing project: providing services to taxonomists for standard genome sequencing and annotation.</title>
        <authorList>
            <consortium name="The Broad Institute Genomics Platform"/>
            <consortium name="The Broad Institute Genome Sequencing Center for Infectious Disease"/>
            <person name="Wu L."/>
            <person name="Ma J."/>
        </authorList>
    </citation>
    <scope>NUCLEOTIDE SEQUENCE [LARGE SCALE GENOMIC DNA]</scope>
    <source>
        <strain evidence="3">JCM 4594</strain>
    </source>
</reference>
<feature type="compositionally biased region" description="Polar residues" evidence="1">
    <location>
        <begin position="16"/>
        <end position="28"/>
    </location>
</feature>
<dbReference type="PANTHER" id="PTHR34293">
    <property type="entry name" value="HTH-TYPE TRANSCRIPTIONAL REGULATOR TRMBL2"/>
    <property type="match status" value="1"/>
</dbReference>
<evidence type="ECO:0000313" key="3">
    <source>
        <dbReference type="Proteomes" id="UP000600946"/>
    </source>
</evidence>
<dbReference type="GeneID" id="96294972"/>
<dbReference type="EMBL" id="BMUU01000018">
    <property type="protein sequence ID" value="GGY66256.1"/>
    <property type="molecule type" value="Genomic_DNA"/>
</dbReference>
<organism evidence="2 3">
    <name type="scientific">Streptomyces xanthochromogenes</name>
    <dbReference type="NCBI Taxonomy" id="67384"/>
    <lineage>
        <taxon>Bacteria</taxon>
        <taxon>Bacillati</taxon>
        <taxon>Actinomycetota</taxon>
        <taxon>Actinomycetes</taxon>
        <taxon>Kitasatosporales</taxon>
        <taxon>Streptomycetaceae</taxon>
        <taxon>Streptomyces</taxon>
    </lineage>
</organism>
<keyword evidence="3" id="KW-1185">Reference proteome</keyword>
<gene>
    <name evidence="2" type="ORF">GCM10010326_71100</name>
</gene>
<dbReference type="PANTHER" id="PTHR34293:SF1">
    <property type="entry name" value="HTH-TYPE TRANSCRIPTIONAL REGULATOR TRMBL2"/>
    <property type="match status" value="1"/>
</dbReference>
<dbReference type="RefSeq" id="WP_190029261.1">
    <property type="nucleotide sequence ID" value="NZ_BMUU01000018.1"/>
</dbReference>
<protein>
    <recommendedName>
        <fullName evidence="4">HTH luxR-type domain-containing protein</fullName>
    </recommendedName>
</protein>
<accession>A0ABQ3ASX7</accession>
<evidence type="ECO:0000313" key="2">
    <source>
        <dbReference type="EMBL" id="GGY66256.1"/>
    </source>
</evidence>
<feature type="region of interest" description="Disordered" evidence="1">
    <location>
        <begin position="1"/>
        <end position="51"/>
    </location>
</feature>
<dbReference type="Proteomes" id="UP000600946">
    <property type="component" value="Unassembled WGS sequence"/>
</dbReference>
<evidence type="ECO:0008006" key="4">
    <source>
        <dbReference type="Google" id="ProtNLM"/>
    </source>
</evidence>